<proteinExistence type="predicted"/>
<organism evidence="1 2">
    <name type="scientific">Prorocentrum cordatum</name>
    <dbReference type="NCBI Taxonomy" id="2364126"/>
    <lineage>
        <taxon>Eukaryota</taxon>
        <taxon>Sar</taxon>
        <taxon>Alveolata</taxon>
        <taxon>Dinophyceae</taxon>
        <taxon>Prorocentrales</taxon>
        <taxon>Prorocentraceae</taxon>
        <taxon>Prorocentrum</taxon>
    </lineage>
</organism>
<gene>
    <name evidence="1" type="ORF">PCOR1329_LOCUS75064</name>
</gene>
<keyword evidence="2" id="KW-1185">Reference proteome</keyword>
<evidence type="ECO:0000313" key="2">
    <source>
        <dbReference type="Proteomes" id="UP001189429"/>
    </source>
</evidence>
<evidence type="ECO:0000313" key="1">
    <source>
        <dbReference type="EMBL" id="CAK0896659.1"/>
    </source>
</evidence>
<sequence>MASSPAMFMICVVDGVSNLIEIFSFFHIFKYFLLSQTGSIAVSTQFSRSVAVAIATFTAFSVINDELCIVMTVIYATLSSINAGRARPHSLAEKRARRALPTLAALEERRNRVNRPIATDPQPMHYQVLERIANTMDDCTASVEETLAAHAAPISLDATQGNMATSLPDMLEKAVADDSVVSELAGWNADAPVGAVDAQSTITDCVAATQVISGAPNTLATNTLISTDFETGRETFTAHVLVSDITKETPESLKTQYTIVYSMRRGAKVVEETAVFSATSVHRVTIPNAAQLIDYLITGTLSASSALQATALPSVSDDAQAQHKVATMAFIKQRMVASSNGVTPAVAVRLTGAPTTDTTTPACTLDTTTAKGMSNGSVLKVHGYSEGSAEKRARRRSLRQSGVQALLDCPAVAVAGVARSTLLRLFPAASPRGSHCFRSFYRLERTTSRAVLVSLSLSERSGYA</sequence>
<accession>A0ABN9XAU6</accession>
<dbReference type="EMBL" id="CAUYUJ010020223">
    <property type="protein sequence ID" value="CAK0896659.1"/>
    <property type="molecule type" value="Genomic_DNA"/>
</dbReference>
<protein>
    <submittedName>
        <fullName evidence="1">Uncharacterized protein</fullName>
    </submittedName>
</protein>
<name>A0ABN9XAU6_9DINO</name>
<reference evidence="1" key="1">
    <citation type="submission" date="2023-10" db="EMBL/GenBank/DDBJ databases">
        <authorList>
            <person name="Chen Y."/>
            <person name="Shah S."/>
            <person name="Dougan E. K."/>
            <person name="Thang M."/>
            <person name="Chan C."/>
        </authorList>
    </citation>
    <scope>NUCLEOTIDE SEQUENCE [LARGE SCALE GENOMIC DNA]</scope>
</reference>
<comment type="caution">
    <text evidence="1">The sequence shown here is derived from an EMBL/GenBank/DDBJ whole genome shotgun (WGS) entry which is preliminary data.</text>
</comment>
<dbReference type="Proteomes" id="UP001189429">
    <property type="component" value="Unassembled WGS sequence"/>
</dbReference>